<geneLocation type="mitochondrion" evidence="2"/>
<feature type="transmembrane region" description="Helical" evidence="1">
    <location>
        <begin position="23"/>
        <end position="45"/>
    </location>
</feature>
<accession>D3YLT4</accession>
<organism evidence="2">
    <name type="scientific">Taenia pisiformis</name>
    <name type="common">Tapeworm</name>
    <name type="synonym">Cysticercus pisiformis</name>
    <dbReference type="NCBI Taxonomy" id="85432"/>
    <lineage>
        <taxon>Eukaryota</taxon>
        <taxon>Metazoa</taxon>
        <taxon>Spiralia</taxon>
        <taxon>Lophotrochozoa</taxon>
        <taxon>Platyhelminthes</taxon>
        <taxon>Cestoda</taxon>
        <taxon>Eucestoda</taxon>
        <taxon>Cyclophyllidea</taxon>
        <taxon>Taeniidae</taxon>
        <taxon>Taenia</taxon>
    </lineage>
</organism>
<keyword evidence="1" id="KW-1133">Transmembrane helix</keyword>
<gene>
    <name evidence="2" type="primary">ND6</name>
</gene>
<sequence>MIVNDLLIVYFINLVLFSLNSHCIYYCVLLVVNAITASLICYFIYGFSWYTLIFCLVYIGGIYVLFIFVSVFNPNDNFIVYSNINNINVGFCFLLCVVSVLVLYSLPDIEFSNLLCTISEGWFYLCLCLTLVFGFIILSLLTSWKLSFYR</sequence>
<dbReference type="EMBL" id="GU569096">
    <property type="protein sequence ID" value="ADC52494.1"/>
    <property type="molecule type" value="Genomic_DNA"/>
</dbReference>
<reference evidence="2" key="2">
    <citation type="submission" date="2010-01" db="EMBL/GenBank/DDBJ databases">
        <authorList>
            <person name="Jia W.-Z."/>
            <person name="Yan H.-B."/>
            <person name="Guo A.-J."/>
            <person name="Zhu X.-Q."/>
            <person name="Littlewood T.D.Jr."/>
            <person name="Cai X.-P."/>
        </authorList>
    </citation>
    <scope>NUCLEOTIDE SEQUENCE</scope>
</reference>
<keyword evidence="2" id="KW-0496">Mitochondrion</keyword>
<keyword evidence="1" id="KW-0812">Transmembrane</keyword>
<keyword evidence="1" id="KW-0472">Membrane</keyword>
<evidence type="ECO:0000256" key="1">
    <source>
        <dbReference type="SAM" id="Phobius"/>
    </source>
</evidence>
<dbReference type="RefSeq" id="YP_003434414.1">
    <property type="nucleotide sequence ID" value="NC_013844.1"/>
</dbReference>
<feature type="transmembrane region" description="Helical" evidence="1">
    <location>
        <begin position="121"/>
        <end position="141"/>
    </location>
</feature>
<dbReference type="GeneID" id="8775038"/>
<dbReference type="AlphaFoldDB" id="D3YLT4"/>
<evidence type="ECO:0000313" key="2">
    <source>
        <dbReference type="EMBL" id="ADC52494.1"/>
    </source>
</evidence>
<protein>
    <submittedName>
        <fullName evidence="2">NADH dehydrogenase subunit 6</fullName>
    </submittedName>
</protein>
<feature type="transmembrane region" description="Helical" evidence="1">
    <location>
        <begin position="51"/>
        <end position="72"/>
    </location>
</feature>
<proteinExistence type="predicted"/>
<dbReference type="CTD" id="4541"/>
<name>D3YLT4_TAEPI</name>
<feature type="transmembrane region" description="Helical" evidence="1">
    <location>
        <begin position="84"/>
        <end position="106"/>
    </location>
</feature>
<reference evidence="2" key="1">
    <citation type="journal article" date="2010" name="BMC Genomics">
        <title>Complete mitochondrial genomes of Taenia multiceps, T. hydatigena and T. pisiformis: additional molecular markers for a tapeworm genus of human and animal health significance.</title>
        <authorList>
            <person name="Jia W.Z."/>
            <person name="Yan H.B."/>
            <person name="Guo A.J."/>
            <person name="Zhu X.Q."/>
            <person name="Wang Y.C."/>
            <person name="Shi W.G."/>
            <person name="Chen H.T."/>
            <person name="Zhan F."/>
            <person name="Zhang S.H."/>
            <person name="Fu B.Q."/>
            <person name="Littlewood D.T."/>
            <person name="Cai X.P."/>
        </authorList>
    </citation>
    <scope>NUCLEOTIDE SEQUENCE</scope>
</reference>